<evidence type="ECO:0000313" key="4">
    <source>
        <dbReference type="EMBL" id="NMN93723.1"/>
    </source>
</evidence>
<dbReference type="Proteomes" id="UP000535543">
    <property type="component" value="Unassembled WGS sequence"/>
</dbReference>
<accession>A0A848K4T8</accession>
<reference evidence="4 5" key="1">
    <citation type="submission" date="2019-05" db="EMBL/GenBank/DDBJ databases">
        <authorList>
            <person name="Lee S.D."/>
        </authorList>
    </citation>
    <scope>NUCLEOTIDE SEQUENCE [LARGE SCALE GENOMIC DNA]</scope>
    <source>
        <strain evidence="4 5">YC2-7</strain>
    </source>
</reference>
<organism evidence="4 5">
    <name type="scientific">Antrihabitans stalactiti</name>
    <dbReference type="NCBI Taxonomy" id="2584121"/>
    <lineage>
        <taxon>Bacteria</taxon>
        <taxon>Bacillati</taxon>
        <taxon>Actinomycetota</taxon>
        <taxon>Actinomycetes</taxon>
        <taxon>Mycobacteriales</taxon>
        <taxon>Nocardiaceae</taxon>
        <taxon>Antrihabitans</taxon>
    </lineage>
</organism>
<evidence type="ECO:0000313" key="5">
    <source>
        <dbReference type="Proteomes" id="UP000535543"/>
    </source>
</evidence>
<keyword evidence="1 4" id="KW-0489">Methyltransferase</keyword>
<dbReference type="InterPro" id="IPR029063">
    <property type="entry name" value="SAM-dependent_MTases_sf"/>
</dbReference>
<keyword evidence="3" id="KW-0949">S-adenosyl-L-methionine</keyword>
<dbReference type="Pfam" id="PF05401">
    <property type="entry name" value="NodS"/>
    <property type="match status" value="1"/>
</dbReference>
<dbReference type="CDD" id="cd02440">
    <property type="entry name" value="AdoMet_MTases"/>
    <property type="match status" value="1"/>
</dbReference>
<proteinExistence type="predicted"/>
<dbReference type="InterPro" id="IPR008715">
    <property type="entry name" value="SAM-MeTfrase_NodS-like"/>
</dbReference>
<keyword evidence="5" id="KW-1185">Reference proteome</keyword>
<keyword evidence="2 4" id="KW-0808">Transferase</keyword>
<dbReference type="RefSeq" id="WP_169584419.1">
    <property type="nucleotide sequence ID" value="NZ_VCQU01000001.1"/>
</dbReference>
<gene>
    <name evidence="4" type="ORF">FGL95_01550</name>
</gene>
<dbReference type="PANTHER" id="PTHR43464:SF19">
    <property type="entry name" value="UBIQUINONE BIOSYNTHESIS O-METHYLTRANSFERASE, MITOCHONDRIAL"/>
    <property type="match status" value="1"/>
</dbReference>
<evidence type="ECO:0000256" key="1">
    <source>
        <dbReference type="ARBA" id="ARBA00022603"/>
    </source>
</evidence>
<evidence type="ECO:0000256" key="2">
    <source>
        <dbReference type="ARBA" id="ARBA00022679"/>
    </source>
</evidence>
<dbReference type="Gene3D" id="3.40.50.150">
    <property type="entry name" value="Vaccinia Virus protein VP39"/>
    <property type="match status" value="1"/>
</dbReference>
<evidence type="ECO:0000256" key="3">
    <source>
        <dbReference type="ARBA" id="ARBA00022691"/>
    </source>
</evidence>
<comment type="caution">
    <text evidence="4">The sequence shown here is derived from an EMBL/GenBank/DDBJ whole genome shotgun (WGS) entry which is preliminary data.</text>
</comment>
<dbReference type="EMBL" id="VCQU01000001">
    <property type="protein sequence ID" value="NMN93723.1"/>
    <property type="molecule type" value="Genomic_DNA"/>
</dbReference>
<sequence>MSRRSLPAEYFDRLYADHDDPWSFETRWYEQRKYALTLAALPQRRYQRGLEPGCSIGVLTEHLARRCDEVVATDVVHSALNRTRERIHASDADGEVDVRSWALGSKWTLGRFDLIVLSEVCYYLDAQALCRAIEDVVKQLEPGGTLICVHWRHEVADYPLSGDAVHAIVRVACGLTKVSAYSDEDMLIDVFTAGDKATSVATAEGLVE</sequence>
<dbReference type="GO" id="GO:0008757">
    <property type="term" value="F:S-adenosylmethionine-dependent methyltransferase activity"/>
    <property type="evidence" value="ECO:0007669"/>
    <property type="project" value="InterPro"/>
</dbReference>
<dbReference type="PANTHER" id="PTHR43464">
    <property type="entry name" value="METHYLTRANSFERASE"/>
    <property type="match status" value="1"/>
</dbReference>
<dbReference type="GO" id="GO:0009312">
    <property type="term" value="P:oligosaccharide biosynthetic process"/>
    <property type="evidence" value="ECO:0007669"/>
    <property type="project" value="InterPro"/>
</dbReference>
<protein>
    <submittedName>
        <fullName evidence="4">Methyltransferase domain-containing protein</fullName>
    </submittedName>
</protein>
<reference evidence="4 5" key="2">
    <citation type="submission" date="2020-06" db="EMBL/GenBank/DDBJ databases">
        <title>Antribacter stalactiti gen. nov., sp. nov., a new member of the family Nacardiaceae isolated from a cave.</title>
        <authorList>
            <person name="Kim I.S."/>
        </authorList>
    </citation>
    <scope>NUCLEOTIDE SEQUENCE [LARGE SCALE GENOMIC DNA]</scope>
    <source>
        <strain evidence="4 5">YC2-7</strain>
    </source>
</reference>
<name>A0A848K4T8_9NOCA</name>
<dbReference type="AlphaFoldDB" id="A0A848K4T8"/>
<dbReference type="SUPFAM" id="SSF53335">
    <property type="entry name" value="S-adenosyl-L-methionine-dependent methyltransferases"/>
    <property type="match status" value="1"/>
</dbReference>
<dbReference type="GO" id="GO:0032259">
    <property type="term" value="P:methylation"/>
    <property type="evidence" value="ECO:0007669"/>
    <property type="project" value="UniProtKB-KW"/>
</dbReference>